<comment type="caution">
    <text evidence="9">The sequence shown here is derived from an EMBL/GenBank/DDBJ whole genome shotgun (WGS) entry which is preliminary data.</text>
</comment>
<evidence type="ECO:0000256" key="4">
    <source>
        <dbReference type="ARBA" id="ARBA00022840"/>
    </source>
</evidence>
<dbReference type="GO" id="GO:0050567">
    <property type="term" value="F:glutaminyl-tRNA synthase (glutamine-hydrolyzing) activity"/>
    <property type="evidence" value="ECO:0007669"/>
    <property type="project" value="UniProtKB-UniRule"/>
</dbReference>
<keyword evidence="10" id="KW-1185">Reference proteome</keyword>
<evidence type="ECO:0000313" key="9">
    <source>
        <dbReference type="EMBL" id="GCE99519.1"/>
    </source>
</evidence>
<dbReference type="AlphaFoldDB" id="A0A4C2E9R9"/>
<accession>A0A4C2E9R9</accession>
<evidence type="ECO:0000256" key="2">
    <source>
        <dbReference type="ARBA" id="ARBA00022741"/>
    </source>
</evidence>
<sequence length="168" mass="19094">MYQNILRVGRCVRPYSSRPLIGLKFQSFNEIKEYIFKDNCCTNEYLSQSEQAKDHCLPVASRETVLKLLKLSGLPSKGADIEGIQETLNKQISFINILHDTDLDDSLDVKETRLLRRKSPPLSYQDLIAKINDGQNSDSNGSWDSTSRATMSKNGYFIIREEILNGTD</sequence>
<keyword evidence="7 8" id="KW-0472">Membrane</keyword>
<keyword evidence="1 8" id="KW-0436">Ligase</keyword>
<keyword evidence="2 8" id="KW-0547">Nucleotide-binding</keyword>
<dbReference type="EMBL" id="BIMX01000011">
    <property type="protein sequence ID" value="GCE99519.1"/>
    <property type="molecule type" value="Genomic_DNA"/>
</dbReference>
<dbReference type="EC" id="6.3.5.-" evidence="8"/>
<comment type="subunit">
    <text evidence="8">Subunit of the heterotrimeric GatFAB amidotransferase (AdT) complex, composed of A, B and F subunits.</text>
</comment>
<evidence type="ECO:0000256" key="1">
    <source>
        <dbReference type="ARBA" id="ARBA00022598"/>
    </source>
</evidence>
<dbReference type="GO" id="GO:0005743">
    <property type="term" value="C:mitochondrial inner membrane"/>
    <property type="evidence" value="ECO:0007669"/>
    <property type="project" value="UniProtKB-SubCell"/>
</dbReference>
<reference evidence="9 10" key="1">
    <citation type="submission" date="2019-01" db="EMBL/GenBank/DDBJ databases">
        <title>Draft Genome Sequencing of Zygosaccharomyces mellis Ca-7.</title>
        <authorList>
            <person name="Shiwa Y."/>
            <person name="Kanesaki Y."/>
            <person name="Ishige T."/>
            <person name="Mura K."/>
            <person name="Hori T."/>
            <person name="Tamura T."/>
        </authorList>
    </citation>
    <scope>NUCLEOTIDE SEQUENCE [LARGE SCALE GENOMIC DNA]</scope>
    <source>
        <strain evidence="9 10">Ca-7</strain>
    </source>
</reference>
<dbReference type="HAMAP" id="MF_03151">
    <property type="entry name" value="GatF"/>
    <property type="match status" value="1"/>
</dbReference>
<name>A0A4C2E9R9_9SACH</name>
<dbReference type="InterPro" id="IPR027499">
    <property type="entry name" value="GatF"/>
</dbReference>
<evidence type="ECO:0000313" key="10">
    <source>
        <dbReference type="Proteomes" id="UP000301737"/>
    </source>
</evidence>
<comment type="function">
    <text evidence="8">Allows the formation of correctly charged Gln-tRNA(Gln) through the transamidation of misacylated Glu-tRNA(Gln) in the mitochondria. The reaction takes place in the presence of glutamine and ATP through an activated gamma-phospho-Glu-tRNA(Gln). Required for proper protein synthesis within the mitochondrion.</text>
</comment>
<dbReference type="GO" id="GO:0070681">
    <property type="term" value="P:glutaminyl-tRNAGln biosynthesis via transamidation"/>
    <property type="evidence" value="ECO:0007669"/>
    <property type="project" value="UniProtKB-UniRule"/>
</dbReference>
<proteinExistence type="inferred from homology"/>
<gene>
    <name evidence="8 9" type="primary">GTF1</name>
    <name evidence="9" type="ORF">ZYGM_000238</name>
</gene>
<organism evidence="9 10">
    <name type="scientific">Zygosaccharomyces mellis</name>
    <dbReference type="NCBI Taxonomy" id="42258"/>
    <lineage>
        <taxon>Eukaryota</taxon>
        <taxon>Fungi</taxon>
        <taxon>Dikarya</taxon>
        <taxon>Ascomycota</taxon>
        <taxon>Saccharomycotina</taxon>
        <taxon>Saccharomycetes</taxon>
        <taxon>Saccharomycetales</taxon>
        <taxon>Saccharomycetaceae</taxon>
        <taxon>Zygosaccharomyces</taxon>
    </lineage>
</organism>
<keyword evidence="5 8" id="KW-0648">Protein biosynthesis</keyword>
<dbReference type="Proteomes" id="UP000301737">
    <property type="component" value="Unassembled WGS sequence"/>
</dbReference>
<comment type="catalytic activity">
    <reaction evidence="8">
        <text>L-glutamyl-tRNA(Gln) + L-glutamine + ATP + H2O = L-glutaminyl-tRNA(Gln) + L-glutamate + ADP + phosphate + H(+)</text>
        <dbReference type="Rhea" id="RHEA:17521"/>
        <dbReference type="Rhea" id="RHEA-COMP:9681"/>
        <dbReference type="Rhea" id="RHEA-COMP:9684"/>
        <dbReference type="ChEBI" id="CHEBI:15377"/>
        <dbReference type="ChEBI" id="CHEBI:15378"/>
        <dbReference type="ChEBI" id="CHEBI:29985"/>
        <dbReference type="ChEBI" id="CHEBI:30616"/>
        <dbReference type="ChEBI" id="CHEBI:43474"/>
        <dbReference type="ChEBI" id="CHEBI:58359"/>
        <dbReference type="ChEBI" id="CHEBI:78520"/>
        <dbReference type="ChEBI" id="CHEBI:78521"/>
        <dbReference type="ChEBI" id="CHEBI:456216"/>
    </reaction>
</comment>
<dbReference type="GO" id="GO:0005524">
    <property type="term" value="F:ATP binding"/>
    <property type="evidence" value="ECO:0007669"/>
    <property type="project" value="UniProtKB-KW"/>
</dbReference>
<dbReference type="OrthoDB" id="4053592at2759"/>
<evidence type="ECO:0000256" key="5">
    <source>
        <dbReference type="ARBA" id="ARBA00022917"/>
    </source>
</evidence>
<evidence type="ECO:0000256" key="8">
    <source>
        <dbReference type="HAMAP-Rule" id="MF_03151"/>
    </source>
</evidence>
<evidence type="ECO:0000256" key="7">
    <source>
        <dbReference type="ARBA" id="ARBA00023136"/>
    </source>
</evidence>
<evidence type="ECO:0000256" key="6">
    <source>
        <dbReference type="ARBA" id="ARBA00023128"/>
    </source>
</evidence>
<comment type="similarity">
    <text evidence="8">Belongs to the GatF family.</text>
</comment>
<evidence type="ECO:0000256" key="3">
    <source>
        <dbReference type="ARBA" id="ARBA00022792"/>
    </source>
</evidence>
<keyword evidence="3 8" id="KW-0999">Mitochondrion inner membrane</keyword>
<dbReference type="Pfam" id="PF20977">
    <property type="entry name" value="GatF"/>
    <property type="match status" value="1"/>
</dbReference>
<protein>
    <recommendedName>
        <fullName evidence="8">Glutamyl-tRNA(Gln) amidotransferase subunit F, mitochondrial</fullName>
        <shortName evidence="8">Glu-AdT subunit F</shortName>
        <ecNumber evidence="8">6.3.5.-</ecNumber>
    </recommendedName>
</protein>
<comment type="subcellular location">
    <subcellularLocation>
        <location evidence="8">Mitochondrion inner membrane</location>
        <topology evidence="8">Peripheral membrane protein</topology>
        <orientation evidence="8">Matrix side</orientation>
    </subcellularLocation>
</comment>
<dbReference type="GO" id="GO:0016740">
    <property type="term" value="F:transferase activity"/>
    <property type="evidence" value="ECO:0007669"/>
    <property type="project" value="UniProtKB-KW"/>
</dbReference>
<keyword evidence="9" id="KW-0808">Transferase</keyword>
<keyword evidence="4 8" id="KW-0067">ATP-binding</keyword>
<keyword evidence="6 8" id="KW-0496">Mitochondrion</keyword>
<dbReference type="CDD" id="cd21422">
    <property type="entry name" value="GatF"/>
    <property type="match status" value="1"/>
</dbReference>
<dbReference type="GO" id="GO:0030956">
    <property type="term" value="C:glutamyl-tRNA(Gln) amidotransferase complex"/>
    <property type="evidence" value="ECO:0007669"/>
    <property type="project" value="UniProtKB-UniRule"/>
</dbReference>
<dbReference type="GO" id="GO:0032543">
    <property type="term" value="P:mitochondrial translation"/>
    <property type="evidence" value="ECO:0007669"/>
    <property type="project" value="UniProtKB-UniRule"/>
</dbReference>